<evidence type="ECO:0000256" key="1">
    <source>
        <dbReference type="ARBA" id="ARBA00006056"/>
    </source>
</evidence>
<dbReference type="GO" id="GO:0016491">
    <property type="term" value="F:oxidoreductase activity"/>
    <property type="evidence" value="ECO:0007669"/>
    <property type="project" value="UniProtKB-KW"/>
</dbReference>
<dbReference type="InterPro" id="IPR036111">
    <property type="entry name" value="Mal/L-sulfo/L-lacto_DH-like_sf"/>
</dbReference>
<dbReference type="InterPro" id="IPR043144">
    <property type="entry name" value="Mal/L-sulf/L-lact_DH-like_ah"/>
</dbReference>
<proteinExistence type="inferred from homology"/>
<evidence type="ECO:0000313" key="4">
    <source>
        <dbReference type="Proteomes" id="UP000437709"/>
    </source>
</evidence>
<dbReference type="PANTHER" id="PTHR11091">
    <property type="entry name" value="OXIDOREDUCTASE-RELATED"/>
    <property type="match status" value="1"/>
</dbReference>
<keyword evidence="2" id="KW-0560">Oxidoreductase</keyword>
<dbReference type="AlphaFoldDB" id="A0A6N7EJI3"/>
<keyword evidence="4" id="KW-1185">Reference proteome</keyword>
<name>A0A6N7EJI3_9MICO</name>
<dbReference type="Gene3D" id="1.10.1530.10">
    <property type="match status" value="1"/>
</dbReference>
<organism evidence="3 4">
    <name type="scientific">Georgenia subflava</name>
    <dbReference type="NCBI Taxonomy" id="1622177"/>
    <lineage>
        <taxon>Bacteria</taxon>
        <taxon>Bacillati</taxon>
        <taxon>Actinomycetota</taxon>
        <taxon>Actinomycetes</taxon>
        <taxon>Micrococcales</taxon>
        <taxon>Bogoriellaceae</taxon>
        <taxon>Georgenia</taxon>
    </lineage>
</organism>
<dbReference type="Gene3D" id="3.30.1370.60">
    <property type="entry name" value="Hypothetical oxidoreductase yiak, domain 2"/>
    <property type="match status" value="1"/>
</dbReference>
<dbReference type="Proteomes" id="UP000437709">
    <property type="component" value="Unassembled WGS sequence"/>
</dbReference>
<dbReference type="SUPFAM" id="SSF89733">
    <property type="entry name" value="L-sulfolactate dehydrogenase-like"/>
    <property type="match status" value="1"/>
</dbReference>
<reference evidence="3 4" key="1">
    <citation type="submission" date="2019-10" db="EMBL/GenBank/DDBJ databases">
        <title>Georgenia wutianyii sp. nov. and Georgenia yuyongxinii sp. nov. isolated from plateau pika (Ochotona curzoniae) in the Qinghai-Tibet plateau of China.</title>
        <authorList>
            <person name="Tian Z."/>
        </authorList>
    </citation>
    <scope>NUCLEOTIDE SEQUENCE [LARGE SCALE GENOMIC DNA]</scope>
    <source>
        <strain evidence="3 4">JCM 19765</strain>
    </source>
</reference>
<dbReference type="EMBL" id="WHPC01000021">
    <property type="protein sequence ID" value="MPV36907.1"/>
    <property type="molecule type" value="Genomic_DNA"/>
</dbReference>
<dbReference type="InterPro" id="IPR043143">
    <property type="entry name" value="Mal/L-sulf/L-lact_DH-like_NADP"/>
</dbReference>
<gene>
    <name evidence="3" type="ORF">GB881_07540</name>
</gene>
<dbReference type="Pfam" id="PF02615">
    <property type="entry name" value="Ldh_2"/>
    <property type="match status" value="1"/>
</dbReference>
<evidence type="ECO:0000313" key="3">
    <source>
        <dbReference type="EMBL" id="MPV36907.1"/>
    </source>
</evidence>
<accession>A0A6N7EJI3</accession>
<comment type="caution">
    <text evidence="3">The sequence shown here is derived from an EMBL/GenBank/DDBJ whole genome shotgun (WGS) entry which is preliminary data.</text>
</comment>
<protein>
    <submittedName>
        <fullName evidence="3">Ldh family oxidoreductase</fullName>
    </submittedName>
</protein>
<comment type="similarity">
    <text evidence="1">Belongs to the LDH2/MDH2 oxidoreductase family.</text>
</comment>
<dbReference type="PANTHER" id="PTHR11091:SF0">
    <property type="entry name" value="MALATE DEHYDROGENASE"/>
    <property type="match status" value="1"/>
</dbReference>
<evidence type="ECO:0000256" key="2">
    <source>
        <dbReference type="ARBA" id="ARBA00023002"/>
    </source>
</evidence>
<sequence length="355" mass="35859">MRPEWLADATATVFEGAGLNSRQARVLADSLVDADLHGVASHGVMLVPMYVSRLRNGSVTLAETADVVRDDGGAAAVLDGAHALGQFTGAQAMTLAVEKAKRLGVGAVTVRHAFHFGRALPYAELAAEQGCIGVAMANTRPLMPAHGGAEAVVGNNPLAIAVPGGEGAGFGLDMALSEAALGKIRIAAAEGRSIPDTWATDEHGLPTEDPAAALAGLLLPVGGAKGFGLALVVDILAGVLSGGAFGDAVAPLYKDTTVPNDCSHFFLALDVEHFVGRAGFDAGVAQLAAAVLGSRPRPGVERIMLPGQPEAERARRTAVDGIALDPTTLAGLHAAAAEVGVTLPAPVSHSVGAVR</sequence>
<dbReference type="InterPro" id="IPR003767">
    <property type="entry name" value="Malate/L-lactate_DH-like"/>
</dbReference>